<organism evidence="2 3">
    <name type="scientific">Elysia crispata</name>
    <name type="common">lettuce slug</name>
    <dbReference type="NCBI Taxonomy" id="231223"/>
    <lineage>
        <taxon>Eukaryota</taxon>
        <taxon>Metazoa</taxon>
        <taxon>Spiralia</taxon>
        <taxon>Lophotrochozoa</taxon>
        <taxon>Mollusca</taxon>
        <taxon>Gastropoda</taxon>
        <taxon>Heterobranchia</taxon>
        <taxon>Euthyneura</taxon>
        <taxon>Panpulmonata</taxon>
        <taxon>Sacoglossa</taxon>
        <taxon>Placobranchoidea</taxon>
        <taxon>Plakobranchidae</taxon>
        <taxon>Elysia</taxon>
    </lineage>
</organism>
<feature type="compositionally biased region" description="Basic and acidic residues" evidence="1">
    <location>
        <begin position="1135"/>
        <end position="1162"/>
    </location>
</feature>
<feature type="compositionally biased region" description="Low complexity" evidence="1">
    <location>
        <begin position="489"/>
        <end position="504"/>
    </location>
</feature>
<feature type="compositionally biased region" description="Polar residues" evidence="1">
    <location>
        <begin position="680"/>
        <end position="690"/>
    </location>
</feature>
<feature type="compositionally biased region" description="Basic and acidic residues" evidence="1">
    <location>
        <begin position="863"/>
        <end position="887"/>
    </location>
</feature>
<feature type="compositionally biased region" description="Basic and acidic residues" evidence="1">
    <location>
        <begin position="788"/>
        <end position="804"/>
    </location>
</feature>
<name>A0AAE0YXH3_9GAST</name>
<feature type="compositionally biased region" description="Basic residues" evidence="1">
    <location>
        <begin position="507"/>
        <end position="516"/>
    </location>
</feature>
<accession>A0AAE0YXH3</accession>
<feature type="region of interest" description="Disordered" evidence="1">
    <location>
        <begin position="844"/>
        <end position="890"/>
    </location>
</feature>
<comment type="caution">
    <text evidence="2">The sequence shown here is derived from an EMBL/GenBank/DDBJ whole genome shotgun (WGS) entry which is preliminary data.</text>
</comment>
<feature type="compositionally biased region" description="Polar residues" evidence="1">
    <location>
        <begin position="153"/>
        <end position="163"/>
    </location>
</feature>
<feature type="compositionally biased region" description="Low complexity" evidence="1">
    <location>
        <begin position="211"/>
        <end position="254"/>
    </location>
</feature>
<feature type="compositionally biased region" description="Basic and acidic residues" evidence="1">
    <location>
        <begin position="1227"/>
        <end position="1237"/>
    </location>
</feature>
<feature type="compositionally biased region" description="Basic and acidic residues" evidence="1">
    <location>
        <begin position="663"/>
        <end position="674"/>
    </location>
</feature>
<feature type="region of interest" description="Disordered" evidence="1">
    <location>
        <begin position="1127"/>
        <end position="1173"/>
    </location>
</feature>
<protein>
    <submittedName>
        <fullName evidence="2">Uncharacterized protein</fullName>
    </submittedName>
</protein>
<evidence type="ECO:0000313" key="2">
    <source>
        <dbReference type="EMBL" id="KAK3758710.1"/>
    </source>
</evidence>
<feature type="region of interest" description="Disordered" evidence="1">
    <location>
        <begin position="596"/>
        <end position="624"/>
    </location>
</feature>
<feature type="compositionally biased region" description="Basic and acidic residues" evidence="1">
    <location>
        <begin position="609"/>
        <end position="621"/>
    </location>
</feature>
<feature type="compositionally biased region" description="Basic and acidic residues" evidence="1">
    <location>
        <begin position="84"/>
        <end position="99"/>
    </location>
</feature>
<feature type="region of interest" description="Disordered" evidence="1">
    <location>
        <begin position="204"/>
        <end position="279"/>
    </location>
</feature>
<feature type="compositionally biased region" description="Basic and acidic residues" evidence="1">
    <location>
        <begin position="1275"/>
        <end position="1293"/>
    </location>
</feature>
<feature type="region of interest" description="Disordered" evidence="1">
    <location>
        <begin position="482"/>
        <end position="533"/>
    </location>
</feature>
<reference evidence="2" key="1">
    <citation type="journal article" date="2023" name="G3 (Bethesda)">
        <title>A reference genome for the long-term kleptoplast-retaining sea slug Elysia crispata morphotype clarki.</title>
        <authorList>
            <person name="Eastman K.E."/>
            <person name="Pendleton A.L."/>
            <person name="Shaikh M.A."/>
            <person name="Suttiyut T."/>
            <person name="Ogas R."/>
            <person name="Tomko P."/>
            <person name="Gavelis G."/>
            <person name="Widhalm J.R."/>
            <person name="Wisecaver J.H."/>
        </authorList>
    </citation>
    <scope>NUCLEOTIDE SEQUENCE</scope>
    <source>
        <strain evidence="2">ECLA1</strain>
    </source>
</reference>
<feature type="region of interest" description="Disordered" evidence="1">
    <location>
        <begin position="1227"/>
        <end position="1253"/>
    </location>
</feature>
<feature type="compositionally biased region" description="Basic and acidic residues" evidence="1">
    <location>
        <begin position="122"/>
        <end position="152"/>
    </location>
</feature>
<proteinExistence type="predicted"/>
<keyword evidence="3" id="KW-1185">Reference proteome</keyword>
<feature type="compositionally biased region" description="Polar residues" evidence="1">
    <location>
        <begin position="255"/>
        <end position="264"/>
    </location>
</feature>
<evidence type="ECO:0000313" key="3">
    <source>
        <dbReference type="Proteomes" id="UP001283361"/>
    </source>
</evidence>
<feature type="compositionally biased region" description="Basic residues" evidence="1">
    <location>
        <begin position="53"/>
        <end position="62"/>
    </location>
</feature>
<gene>
    <name evidence="2" type="ORF">RRG08_017766</name>
</gene>
<evidence type="ECO:0000256" key="1">
    <source>
        <dbReference type="SAM" id="MobiDB-lite"/>
    </source>
</evidence>
<feature type="region of interest" description="Disordered" evidence="1">
    <location>
        <begin position="663"/>
        <end position="725"/>
    </location>
</feature>
<sequence length="1428" mass="158542">MVALSPWVQDFRSLFENFSVTPLSPSLPATPCFMCRVGTASSANMSTADRKWPKQKIGRHSRGVSLDNGKQRYRLSRLSSQVAEEAKRDDGGGETKAHVESACPSISSCPREDNRPNGQSSDQHEGDSSASEVDKSRDDKNKPVELSRKSSGDTDCSSKCADSNNNAITNVTNTVRETEAGYDITSSTNNKSKNSVNVISDGSYSFEESSKSTTTTSSRTNGLNSSSSNNNIITTTIKNKNRSSKNSSNMKSKNPTVTNRNTQVKTEDQVASYRTSDDETAVQRYETHISDRPACFSDDALNKSLLLASDLPSLQTFMFPAGGGNDSGRFGNWHPPPPKAPSQHASVFTQSKSVDNEKPSPIISKDQNFSNSFIAHNIAVYDRLQRLDRNRKFEFRHYPDEPARYIREYRSAHTVGRVGREDRRPAVIGRDVADPYTYLPTKRLNQGNAVVKSWQQRLVEEQLMRKPTQEPPRVACCPEPQHHVEKMQPQKQQQQQQQQQQQEQPQHHHYHLHHNHHPDDPTPSPPPHHHYRYFPTLAPTREATAFIKGIGANKARILPSQLSRSKSLSLLKSSSEDVAFLPTIPSQDKRVSLVRHSNDVLSGRSGSKTSDRNGDSGRARDCLPSSGVDVIHKVVSVQSLHKINQSGSTVDLKAGALLNNEVGRREDSKDDSQDGGRISFSDNGEVNESKTVAGRSHSCPLETHVHIPDSGTSESPTTDPAMVSLSSICHGDSEDHAENQSSRSEIMLRTVWKNPDEFERKYCPQKDKTILSHRSFRGNAEEGNDGQATDKSKNPEGKKRLSRDNDFSQLIIEVTNLRLESPLCPPYEDANLSDSVKIFHSELSQKNHKPLPPDPCGCNKRQGHSDHARQRLKEKDFPKGGNRVEKSRRAHQCSRFHTNHQLLDFDGACRYHAREDLREDLRNGNKDVQRGEIPGKRFEQNRLEVEVPSQKLAPRENNGAAHSMTFSSDEFTLELKGIEYKATLTPRINGTDSKIGESRSYLKGQHISVSSSIEEVSRCNDTGSQLFTGETKDLPKAKLSKEESLNTCLQTVSKGKTEKSDQLALPAAHKPLICDGHDGEIESNKAPDPSTVNPGSYQSYQLEEWKTLVDSGDCGFIVRAIPVAKRGSQTARETATVKDSDLSRKTKTQSRESLSDGLETDKSVPSQPHVREISEKPIELEIIGSVTTPVNLVSGKHKKETADSFSKSISKGLKSVSRSDLESCEKSYAEDVQEKGTLEPSLPSVRTKPGDSNRLMIPLVNLDLDLAGLSSPEETNGHKDQDSPEQQQKRKTEPPLLQVRRPPVFDLHRLSSWRQDMSSTSNNSHWDGKSTVLASTLSETNHAQTSYIRNNSFMSHRVVDSDRQHAVAGAGTPHATSADQFSIDNIKIKPELQLYAHIRKGLCCGKKAEELFQKLSNVNGHQVSSSKH</sequence>
<feature type="region of interest" description="Disordered" evidence="1">
    <location>
        <begin position="1268"/>
        <end position="1297"/>
    </location>
</feature>
<feature type="region of interest" description="Disordered" evidence="1">
    <location>
        <begin position="44"/>
        <end position="166"/>
    </location>
</feature>
<feature type="region of interest" description="Disordered" evidence="1">
    <location>
        <begin position="763"/>
        <end position="804"/>
    </location>
</feature>
<dbReference type="EMBL" id="JAWDGP010005229">
    <property type="protein sequence ID" value="KAK3758710.1"/>
    <property type="molecule type" value="Genomic_DNA"/>
</dbReference>
<dbReference type="Proteomes" id="UP001283361">
    <property type="component" value="Unassembled WGS sequence"/>
</dbReference>